<keyword evidence="4" id="KW-1185">Reference proteome</keyword>
<keyword evidence="2" id="KW-0812">Transmembrane</keyword>
<name>A0A7X0SIC2_9BACL</name>
<feature type="transmembrane region" description="Helical" evidence="2">
    <location>
        <begin position="33"/>
        <end position="54"/>
    </location>
</feature>
<keyword evidence="2" id="KW-1133">Transmembrane helix</keyword>
<evidence type="ECO:0000313" key="4">
    <source>
        <dbReference type="Proteomes" id="UP000564644"/>
    </source>
</evidence>
<dbReference type="Pfam" id="PF09581">
    <property type="entry name" value="Spore_III_AF"/>
    <property type="match status" value="1"/>
</dbReference>
<protein>
    <submittedName>
        <fullName evidence="3">Stage III sporulation protein AF</fullName>
    </submittedName>
</protein>
<dbReference type="EMBL" id="JACJVO010000007">
    <property type="protein sequence ID" value="MBB6730528.1"/>
    <property type="molecule type" value="Genomic_DNA"/>
</dbReference>
<feature type="transmembrane region" description="Helical" evidence="2">
    <location>
        <begin position="6"/>
        <end position="26"/>
    </location>
</feature>
<feature type="region of interest" description="Disordered" evidence="1">
    <location>
        <begin position="173"/>
        <end position="209"/>
    </location>
</feature>
<comment type="caution">
    <text evidence="3">The sequence shown here is derived from an EMBL/GenBank/DDBJ whole genome shotgun (WGS) entry which is preliminary data.</text>
</comment>
<evidence type="ECO:0000256" key="1">
    <source>
        <dbReference type="SAM" id="MobiDB-lite"/>
    </source>
</evidence>
<gene>
    <name evidence="3" type="ORF">H7C18_06395</name>
</gene>
<proteinExistence type="predicted"/>
<dbReference type="InterPro" id="IPR014245">
    <property type="entry name" value="Spore_III_AF"/>
</dbReference>
<feature type="compositionally biased region" description="Low complexity" evidence="1">
    <location>
        <begin position="181"/>
        <end position="207"/>
    </location>
</feature>
<dbReference type="AlphaFoldDB" id="A0A7X0SIC2"/>
<dbReference type="Proteomes" id="UP000564644">
    <property type="component" value="Unassembled WGS sequence"/>
</dbReference>
<evidence type="ECO:0000313" key="3">
    <source>
        <dbReference type="EMBL" id="MBB6730528.1"/>
    </source>
</evidence>
<evidence type="ECO:0000256" key="2">
    <source>
        <dbReference type="SAM" id="Phobius"/>
    </source>
</evidence>
<keyword evidence="2" id="KW-0472">Membrane</keyword>
<reference evidence="3 4" key="1">
    <citation type="submission" date="2020-08" db="EMBL/GenBank/DDBJ databases">
        <title>Cohnella phylogeny.</title>
        <authorList>
            <person name="Dunlap C."/>
        </authorList>
    </citation>
    <scope>NUCLEOTIDE SEQUENCE [LARGE SCALE GENOMIC DNA]</scope>
    <source>
        <strain evidence="3 4">CBP 2801</strain>
    </source>
</reference>
<organism evidence="3 4">
    <name type="scientific">Cohnella zeiphila</name>
    <dbReference type="NCBI Taxonomy" id="2761120"/>
    <lineage>
        <taxon>Bacteria</taxon>
        <taxon>Bacillati</taxon>
        <taxon>Bacillota</taxon>
        <taxon>Bacilli</taxon>
        <taxon>Bacillales</taxon>
        <taxon>Paenibacillaceae</taxon>
        <taxon>Cohnella</taxon>
    </lineage>
</organism>
<dbReference type="RefSeq" id="WP_185128185.1">
    <property type="nucleotide sequence ID" value="NZ_JACJVO010000007.1"/>
</dbReference>
<accession>A0A7X0SIC2</accession>
<sequence>MASLSGWLQQIVAVVLLASLVDLLLPNRTMQRYVRLVAGLLVLMTVSTPLLHWFKQDFGSELSRELGSIRLSPTTDPAELGKIRDDASKLSASRDRQAAQLASSELAAQIETAVDRSGVGEVRKVDVQTDDEPGGGREVTAVTVWLADSGRVPDQSAGRTDVSDEIEPVAPVEIDIDGETDAPSAAPGEGAAGESEAVPAGAAPADETVSSRVATLVSSQFGVAADRVRVVREADGAEAGKY</sequence>